<dbReference type="PROSITE" id="PS51898">
    <property type="entry name" value="TYR_RECOMBINASE"/>
    <property type="match status" value="1"/>
</dbReference>
<sequence length="418" mass="48781">MLIHATATAAIVLDTRRKKTDDTYPLKLRITYQRVRKYYRIGIDLTEPIWLEVEDKSKTRRELREIRERLSAFQSRAEQTIKGIENFDFDSFEASYFQNFTENVKEKALRNDIVPAYSRYIKQLEEEGRASYAGIFKSSITSLETFKKRLKFSDVTPDFLKKYEKWMLQEGNSVTSIGMWLRPLRTIFNIAIEDGVVTREQYPFGKRKYQIPGGQNIKKALTLAEVEKIFHFHAVTGSQEDKARDFWIFSYLCNGVNMKDICRLKWKNIEKDSVTFIRAKTELTNKSNIKPIVAVLTEPSLHVIHKWGGERVSPDSYVFPILSPGLTPKRERELVQYFTKFVNKWMQRVADALGIDKPVTTYYARHSFATVLKRSGAPIEFISESLGHSDMKTTDNYLDGFEDDTKREYTKALLNFNR</sequence>
<dbReference type="AlphaFoldDB" id="A0A368JG99"/>
<proteinExistence type="inferred from homology"/>
<evidence type="ECO:0000259" key="4">
    <source>
        <dbReference type="PROSITE" id="PS51898"/>
    </source>
</evidence>
<evidence type="ECO:0000313" key="6">
    <source>
        <dbReference type="Proteomes" id="UP000253383"/>
    </source>
</evidence>
<dbReference type="InterPro" id="IPR011010">
    <property type="entry name" value="DNA_brk_join_enz"/>
</dbReference>
<keyword evidence="2" id="KW-0238">DNA-binding</keyword>
<dbReference type="InterPro" id="IPR025269">
    <property type="entry name" value="SAM-like_dom"/>
</dbReference>
<dbReference type="Gene3D" id="1.10.150.130">
    <property type="match status" value="1"/>
</dbReference>
<dbReference type="Pfam" id="PF17293">
    <property type="entry name" value="Arm-DNA-bind_5"/>
    <property type="match status" value="1"/>
</dbReference>
<feature type="domain" description="Tyr recombinase" evidence="4">
    <location>
        <begin position="216"/>
        <end position="410"/>
    </location>
</feature>
<dbReference type="GO" id="GO:0015074">
    <property type="term" value="P:DNA integration"/>
    <property type="evidence" value="ECO:0007669"/>
    <property type="project" value="InterPro"/>
</dbReference>
<evidence type="ECO:0000256" key="3">
    <source>
        <dbReference type="ARBA" id="ARBA00023172"/>
    </source>
</evidence>
<protein>
    <submittedName>
        <fullName evidence="5">Site-specific integrase</fullName>
    </submittedName>
</protein>
<evidence type="ECO:0000313" key="5">
    <source>
        <dbReference type="EMBL" id="RCR65573.1"/>
    </source>
</evidence>
<dbReference type="Pfam" id="PF13102">
    <property type="entry name" value="Phage_int_SAM_5"/>
    <property type="match status" value="1"/>
</dbReference>
<dbReference type="InterPro" id="IPR013762">
    <property type="entry name" value="Integrase-like_cat_sf"/>
</dbReference>
<dbReference type="EMBL" id="QOWE01000041">
    <property type="protein sequence ID" value="RCR65573.1"/>
    <property type="molecule type" value="Genomic_DNA"/>
</dbReference>
<dbReference type="PANTHER" id="PTHR30349:SF64">
    <property type="entry name" value="PROPHAGE INTEGRASE INTD-RELATED"/>
    <property type="match status" value="1"/>
</dbReference>
<dbReference type="SUPFAM" id="SSF56349">
    <property type="entry name" value="DNA breaking-rejoining enzymes"/>
    <property type="match status" value="1"/>
</dbReference>
<evidence type="ECO:0000256" key="1">
    <source>
        <dbReference type="ARBA" id="ARBA00008857"/>
    </source>
</evidence>
<dbReference type="InterPro" id="IPR010998">
    <property type="entry name" value="Integrase_recombinase_N"/>
</dbReference>
<dbReference type="PANTHER" id="PTHR30349">
    <property type="entry name" value="PHAGE INTEGRASE-RELATED"/>
    <property type="match status" value="1"/>
</dbReference>
<dbReference type="OrthoDB" id="1094492at2"/>
<gene>
    <name evidence="5" type="ORF">DUE52_31265</name>
</gene>
<dbReference type="GO" id="GO:0003677">
    <property type="term" value="F:DNA binding"/>
    <property type="evidence" value="ECO:0007669"/>
    <property type="project" value="UniProtKB-KW"/>
</dbReference>
<dbReference type="InterPro" id="IPR050090">
    <property type="entry name" value="Tyrosine_recombinase_XerCD"/>
</dbReference>
<dbReference type="InterPro" id="IPR002104">
    <property type="entry name" value="Integrase_catalytic"/>
</dbReference>
<comment type="similarity">
    <text evidence="1">Belongs to the 'phage' integrase family.</text>
</comment>
<dbReference type="Pfam" id="PF00589">
    <property type="entry name" value="Phage_integrase"/>
    <property type="match status" value="1"/>
</dbReference>
<reference evidence="5 6" key="1">
    <citation type="submission" date="2018-07" db="EMBL/GenBank/DDBJ databases">
        <title>Genome analysis of Larkinella rosea.</title>
        <authorList>
            <person name="Zhou Z."/>
            <person name="Wang G."/>
        </authorList>
    </citation>
    <scope>NUCLEOTIDE SEQUENCE [LARGE SCALE GENOMIC DNA]</scope>
    <source>
        <strain evidence="6">zzj9</strain>
    </source>
</reference>
<keyword evidence="6" id="KW-1185">Reference proteome</keyword>
<dbReference type="GO" id="GO:0006310">
    <property type="term" value="P:DNA recombination"/>
    <property type="evidence" value="ECO:0007669"/>
    <property type="project" value="UniProtKB-KW"/>
</dbReference>
<dbReference type="Gene3D" id="1.10.443.10">
    <property type="entry name" value="Intergrase catalytic core"/>
    <property type="match status" value="1"/>
</dbReference>
<dbReference type="Proteomes" id="UP000253383">
    <property type="component" value="Unassembled WGS sequence"/>
</dbReference>
<keyword evidence="3" id="KW-0233">DNA recombination</keyword>
<name>A0A368JG99_9BACT</name>
<dbReference type="InterPro" id="IPR035386">
    <property type="entry name" value="Arm-DNA-bind_5"/>
</dbReference>
<accession>A0A368JG99</accession>
<evidence type="ECO:0000256" key="2">
    <source>
        <dbReference type="ARBA" id="ARBA00023125"/>
    </source>
</evidence>
<comment type="caution">
    <text evidence="5">The sequence shown here is derived from an EMBL/GenBank/DDBJ whole genome shotgun (WGS) entry which is preliminary data.</text>
</comment>
<organism evidence="5 6">
    <name type="scientific">Larkinella punicea</name>
    <dbReference type="NCBI Taxonomy" id="2315727"/>
    <lineage>
        <taxon>Bacteria</taxon>
        <taxon>Pseudomonadati</taxon>
        <taxon>Bacteroidota</taxon>
        <taxon>Cytophagia</taxon>
        <taxon>Cytophagales</taxon>
        <taxon>Spirosomataceae</taxon>
        <taxon>Larkinella</taxon>
    </lineage>
</organism>